<dbReference type="CAZy" id="GH1">
    <property type="family name" value="Glycoside Hydrolase Family 1"/>
</dbReference>
<dbReference type="InterPro" id="IPR033132">
    <property type="entry name" value="GH_1_N_CS"/>
</dbReference>
<feature type="binding site" evidence="10">
    <location>
        <position position="20"/>
    </location>
    <ligand>
        <name>substrate</name>
    </ligand>
</feature>
<sequence>MSVARFPHGFLWGTATAAYQIEGAVGEDGRGPSIWDAFSHAPGKTYQGHTGDVACDHYHRWPDDVRLLRELGAPAYRFSIAWPRVFPEGTGAPNEPGLTFYERLVDALLEAGITPFVTLYHWDLPQALQDRGGWSERSTAEAFARYAEVVTRRLGDRVRYWITHNEPWVVAYLGHYLGVHAPGIQDLPTAIRVSHELLVSHGLAAQAIRAASSQAVVGITLNLSPVESASDQPDDRAAAQLFDGLLNRWFLDPVFGRGYPLDVRERLAPYFDPPDTDLPTIAQPLDFLGINYYAPAFIRAVPQEQNLLGLAQLEPKALADRGYQLTDMGWPVVPEGLEHLLLRISREYAPRELFITENGAAYPDQLVAGRVQDDQRIAYLAAHFAAAYRAVRAGVPLKGYFVWSLLDNFEWAHGYSKRFGIVYVDYESLSRFPKASFSWYRDIVARNALVEG</sequence>
<evidence type="ECO:0000256" key="4">
    <source>
        <dbReference type="ARBA" id="ARBA00022801"/>
    </source>
</evidence>
<dbReference type="eggNOG" id="COG2723">
    <property type="taxonomic scope" value="Bacteria"/>
</dbReference>
<organism evidence="13 14">
    <name type="scientific">Thermomicrobium roseum (strain ATCC 27502 / DSM 5159 / P-2)</name>
    <dbReference type="NCBI Taxonomy" id="309801"/>
    <lineage>
        <taxon>Bacteria</taxon>
        <taxon>Pseudomonadati</taxon>
        <taxon>Thermomicrobiota</taxon>
        <taxon>Thermomicrobia</taxon>
        <taxon>Thermomicrobiales</taxon>
        <taxon>Thermomicrobiaceae</taxon>
        <taxon>Thermomicrobium</taxon>
    </lineage>
</organism>
<dbReference type="Pfam" id="PF00232">
    <property type="entry name" value="Glyco_hydro_1"/>
    <property type="match status" value="1"/>
</dbReference>
<dbReference type="PROSITE" id="PS00572">
    <property type="entry name" value="GLYCOSYL_HYDROL_F1_1"/>
    <property type="match status" value="1"/>
</dbReference>
<feature type="binding site" evidence="10">
    <location>
        <begin position="410"/>
        <end position="411"/>
    </location>
    <ligand>
        <name>substrate</name>
    </ligand>
</feature>
<dbReference type="Proteomes" id="UP000000447">
    <property type="component" value="Chromosome"/>
</dbReference>
<feature type="active site" description="Nucleophile" evidence="9 11">
    <location>
        <position position="357"/>
    </location>
</feature>
<dbReference type="EC" id="3.2.1.21" evidence="3 12"/>
<dbReference type="STRING" id="309801.trd_1758"/>
<reference evidence="13 14" key="1">
    <citation type="journal article" date="2009" name="PLoS ONE">
        <title>Complete genome sequence of the aerobic CO-oxidizing thermophile Thermomicrobium roseum.</title>
        <authorList>
            <person name="Wu D."/>
            <person name="Raymond J."/>
            <person name="Wu M."/>
            <person name="Chatterji S."/>
            <person name="Ren Q."/>
            <person name="Graham J.E."/>
            <person name="Bryant D.A."/>
            <person name="Robb F."/>
            <person name="Colman A."/>
            <person name="Tallon L.J."/>
            <person name="Badger J.H."/>
            <person name="Madupu R."/>
            <person name="Ward N.L."/>
            <person name="Eisen J.A."/>
        </authorList>
    </citation>
    <scope>NUCLEOTIDE SEQUENCE [LARGE SCALE GENOMIC DNA]</scope>
    <source>
        <strain evidence="14">ATCC 27502 / DSM 5159 / P-2</strain>
    </source>
</reference>
<evidence type="ECO:0000256" key="11">
    <source>
        <dbReference type="PROSITE-ProRule" id="PRU10055"/>
    </source>
</evidence>
<comment type="catalytic activity">
    <reaction evidence="1 12">
        <text>Hydrolysis of terminal, non-reducing beta-D-glucosyl residues with release of beta-D-glucose.</text>
        <dbReference type="EC" id="3.2.1.21"/>
    </reaction>
</comment>
<evidence type="ECO:0000256" key="6">
    <source>
        <dbReference type="ARBA" id="ARBA00023277"/>
    </source>
</evidence>
<dbReference type="GO" id="GO:0030245">
    <property type="term" value="P:cellulose catabolic process"/>
    <property type="evidence" value="ECO:0007669"/>
    <property type="project" value="UniProtKB-KW"/>
</dbReference>
<evidence type="ECO:0000256" key="9">
    <source>
        <dbReference type="PIRSR" id="PIRSR617736-1"/>
    </source>
</evidence>
<evidence type="ECO:0000256" key="7">
    <source>
        <dbReference type="ARBA" id="ARBA00023295"/>
    </source>
</evidence>
<dbReference type="PANTHER" id="PTHR10353:SF36">
    <property type="entry name" value="LP05116P"/>
    <property type="match status" value="1"/>
</dbReference>
<evidence type="ECO:0000313" key="14">
    <source>
        <dbReference type="Proteomes" id="UP000000447"/>
    </source>
</evidence>
<evidence type="ECO:0000256" key="5">
    <source>
        <dbReference type="ARBA" id="ARBA00023001"/>
    </source>
</evidence>
<feature type="binding site" evidence="10">
    <location>
        <position position="165"/>
    </location>
    <ligand>
        <name>substrate</name>
    </ligand>
</feature>
<dbReference type="InterPro" id="IPR017736">
    <property type="entry name" value="Glyco_hydro_1_beta-glucosidase"/>
</dbReference>
<keyword evidence="14" id="KW-1185">Reference proteome</keyword>
<dbReference type="NCBIfam" id="TIGR03356">
    <property type="entry name" value="BGL"/>
    <property type="match status" value="1"/>
</dbReference>
<evidence type="ECO:0000256" key="12">
    <source>
        <dbReference type="RuleBase" id="RU361175"/>
    </source>
</evidence>
<accession>B9L147</accession>
<evidence type="ECO:0000256" key="2">
    <source>
        <dbReference type="ARBA" id="ARBA00010838"/>
    </source>
</evidence>
<dbReference type="InterPro" id="IPR001360">
    <property type="entry name" value="Glyco_hydro_1"/>
</dbReference>
<dbReference type="AlphaFoldDB" id="B9L147"/>
<dbReference type="Gene3D" id="3.20.20.80">
    <property type="entry name" value="Glycosidases"/>
    <property type="match status" value="1"/>
</dbReference>
<dbReference type="FunFam" id="3.20.20.80:FF:000004">
    <property type="entry name" value="Beta-glucosidase 6-phospho-beta-glucosidase"/>
    <property type="match status" value="1"/>
</dbReference>
<evidence type="ECO:0000256" key="3">
    <source>
        <dbReference type="ARBA" id="ARBA00012744"/>
    </source>
</evidence>
<dbReference type="RefSeq" id="WP_015922700.1">
    <property type="nucleotide sequence ID" value="NC_011959.1"/>
</dbReference>
<dbReference type="EMBL" id="CP001275">
    <property type="protein sequence ID" value="ACM06095.1"/>
    <property type="molecule type" value="Genomic_DNA"/>
</dbReference>
<dbReference type="HOGENOM" id="CLU_001859_1_3_0"/>
<keyword evidence="5" id="KW-0136">Cellulose degradation</keyword>
<evidence type="ECO:0000256" key="8">
    <source>
        <dbReference type="ARBA" id="ARBA00023326"/>
    </source>
</evidence>
<dbReference type="SUPFAM" id="SSF51445">
    <property type="entry name" value="(Trans)glycosidases"/>
    <property type="match status" value="1"/>
</dbReference>
<keyword evidence="4 12" id="KW-0378">Hydrolase</keyword>
<dbReference type="InterPro" id="IPR017853">
    <property type="entry name" value="GH"/>
</dbReference>
<feature type="active site" description="Proton donor" evidence="9">
    <location>
        <position position="166"/>
    </location>
</feature>
<feature type="binding site" evidence="10">
    <location>
        <position position="293"/>
    </location>
    <ligand>
        <name>substrate</name>
    </ligand>
</feature>
<evidence type="ECO:0000256" key="10">
    <source>
        <dbReference type="PIRSR" id="PIRSR617736-2"/>
    </source>
</evidence>
<dbReference type="SMR" id="B9L147"/>
<feature type="binding site" evidence="10">
    <location>
        <position position="403"/>
    </location>
    <ligand>
        <name>substrate</name>
    </ligand>
</feature>
<name>B9L147_THERP</name>
<dbReference type="OrthoDB" id="9765195at2"/>
<dbReference type="GO" id="GO:0008422">
    <property type="term" value="F:beta-glucosidase activity"/>
    <property type="evidence" value="ECO:0007669"/>
    <property type="project" value="UniProtKB-EC"/>
</dbReference>
<comment type="similarity">
    <text evidence="2 12">Belongs to the glycosyl hydrolase 1 family.</text>
</comment>
<dbReference type="KEGG" id="tro:trd_1758"/>
<evidence type="ECO:0000313" key="13">
    <source>
        <dbReference type="EMBL" id="ACM06095.1"/>
    </source>
</evidence>
<dbReference type="GO" id="GO:0005829">
    <property type="term" value="C:cytosol"/>
    <property type="evidence" value="ECO:0007669"/>
    <property type="project" value="TreeGrafter"/>
</dbReference>
<dbReference type="PANTHER" id="PTHR10353">
    <property type="entry name" value="GLYCOSYL HYDROLASE"/>
    <property type="match status" value="1"/>
</dbReference>
<evidence type="ECO:0000256" key="1">
    <source>
        <dbReference type="ARBA" id="ARBA00000448"/>
    </source>
</evidence>
<keyword evidence="6" id="KW-0119">Carbohydrate metabolism</keyword>
<protein>
    <recommendedName>
        <fullName evidence="3 12">Beta-glucosidase</fullName>
        <ecNumber evidence="3 12">3.2.1.21</ecNumber>
    </recommendedName>
</protein>
<dbReference type="PROSITE" id="PS00653">
    <property type="entry name" value="GLYCOSYL_HYDROL_F1_2"/>
    <property type="match status" value="1"/>
</dbReference>
<dbReference type="PRINTS" id="PR00131">
    <property type="entry name" value="GLHYDRLASE1"/>
</dbReference>
<proteinExistence type="inferred from homology"/>
<dbReference type="InterPro" id="IPR018120">
    <property type="entry name" value="Glyco_hydro_1_AS"/>
</dbReference>
<feature type="binding site" evidence="10">
    <location>
        <position position="121"/>
    </location>
    <ligand>
        <name>substrate</name>
    </ligand>
</feature>
<keyword evidence="7 12" id="KW-0326">Glycosidase</keyword>
<gene>
    <name evidence="13" type="ordered locus">trd_1758</name>
</gene>
<keyword evidence="8" id="KW-0624">Polysaccharide degradation</keyword>